<evidence type="ECO:0000313" key="1">
    <source>
        <dbReference type="EMBL" id="KAF2456565.1"/>
    </source>
</evidence>
<proteinExistence type="predicted"/>
<evidence type="ECO:0000313" key="2">
    <source>
        <dbReference type="Proteomes" id="UP000799766"/>
    </source>
</evidence>
<keyword evidence="2" id="KW-1185">Reference proteome</keyword>
<dbReference type="EMBL" id="MU001683">
    <property type="protein sequence ID" value="KAF2456565.1"/>
    <property type="molecule type" value="Genomic_DNA"/>
</dbReference>
<gene>
    <name evidence="1" type="ORF">BDY21DRAFT_347558</name>
</gene>
<organism evidence="1 2">
    <name type="scientific">Lineolata rhizophorae</name>
    <dbReference type="NCBI Taxonomy" id="578093"/>
    <lineage>
        <taxon>Eukaryota</taxon>
        <taxon>Fungi</taxon>
        <taxon>Dikarya</taxon>
        <taxon>Ascomycota</taxon>
        <taxon>Pezizomycotina</taxon>
        <taxon>Dothideomycetes</taxon>
        <taxon>Dothideomycetes incertae sedis</taxon>
        <taxon>Lineolatales</taxon>
        <taxon>Lineolataceae</taxon>
        <taxon>Lineolata</taxon>
    </lineage>
</organism>
<reference evidence="1" key="1">
    <citation type="journal article" date="2020" name="Stud. Mycol.">
        <title>101 Dothideomycetes genomes: a test case for predicting lifestyles and emergence of pathogens.</title>
        <authorList>
            <person name="Haridas S."/>
            <person name="Albert R."/>
            <person name="Binder M."/>
            <person name="Bloem J."/>
            <person name="Labutti K."/>
            <person name="Salamov A."/>
            <person name="Andreopoulos B."/>
            <person name="Baker S."/>
            <person name="Barry K."/>
            <person name="Bills G."/>
            <person name="Bluhm B."/>
            <person name="Cannon C."/>
            <person name="Castanera R."/>
            <person name="Culley D."/>
            <person name="Daum C."/>
            <person name="Ezra D."/>
            <person name="Gonzalez J."/>
            <person name="Henrissat B."/>
            <person name="Kuo A."/>
            <person name="Liang C."/>
            <person name="Lipzen A."/>
            <person name="Lutzoni F."/>
            <person name="Magnuson J."/>
            <person name="Mondo S."/>
            <person name="Nolan M."/>
            <person name="Ohm R."/>
            <person name="Pangilinan J."/>
            <person name="Park H.-J."/>
            <person name="Ramirez L."/>
            <person name="Alfaro M."/>
            <person name="Sun H."/>
            <person name="Tritt A."/>
            <person name="Yoshinaga Y."/>
            <person name="Zwiers L.-H."/>
            <person name="Turgeon B."/>
            <person name="Goodwin S."/>
            <person name="Spatafora J."/>
            <person name="Crous P."/>
            <person name="Grigoriev I."/>
        </authorList>
    </citation>
    <scope>NUCLEOTIDE SEQUENCE</scope>
    <source>
        <strain evidence="1">ATCC 16933</strain>
    </source>
</reference>
<name>A0A6A6NXN9_9PEZI</name>
<dbReference type="Proteomes" id="UP000799766">
    <property type="component" value="Unassembled WGS sequence"/>
</dbReference>
<accession>A0A6A6NXN9</accession>
<sequence length="171" mass="18618">MHVALARSCLVDYFLPSTCLLEQAPPRCSRILSTSLICFVPALQRRSSSTTNETRLRFAALAPSGTVEFPRDVGTGHDIDRTVELFASLMVEFVERWPFSTLSLFFPRQLSDSLLLCPSVAVAIMPASNFGSGGGISGCSTRLLTSSCIAARSMDDERGTRAGRRPRRKSG</sequence>
<dbReference type="AlphaFoldDB" id="A0A6A6NXN9"/>
<protein>
    <submittedName>
        <fullName evidence="1">Uncharacterized protein</fullName>
    </submittedName>
</protein>